<keyword evidence="1" id="KW-0433">Leucine-rich repeat</keyword>
<dbReference type="FunFam" id="3.80.10.10:FF:000116">
    <property type="entry name" value="Leucine-rich repeat-containing protein 40"/>
    <property type="match status" value="1"/>
</dbReference>
<name>A0A5N4AC60_PHOPY</name>
<comment type="caution">
    <text evidence="4">The sequence shown here is derived from an EMBL/GenBank/DDBJ whole genome shotgun (WGS) entry which is preliminary data.</text>
</comment>
<evidence type="ECO:0000256" key="1">
    <source>
        <dbReference type="ARBA" id="ARBA00022614"/>
    </source>
</evidence>
<dbReference type="InterPro" id="IPR003591">
    <property type="entry name" value="Leu-rich_rpt_typical-subtyp"/>
</dbReference>
<evidence type="ECO:0000313" key="4">
    <source>
        <dbReference type="EMBL" id="KAB0794879.1"/>
    </source>
</evidence>
<evidence type="ECO:0000256" key="2">
    <source>
        <dbReference type="ARBA" id="ARBA00022737"/>
    </source>
</evidence>
<dbReference type="SUPFAM" id="SSF52058">
    <property type="entry name" value="L domain-like"/>
    <property type="match status" value="2"/>
</dbReference>
<dbReference type="OrthoDB" id="660555at2759"/>
<evidence type="ECO:0000313" key="5">
    <source>
        <dbReference type="Proteomes" id="UP000327044"/>
    </source>
</evidence>
<dbReference type="PROSITE" id="PS51450">
    <property type="entry name" value="LRR"/>
    <property type="match status" value="6"/>
</dbReference>
<dbReference type="Gene3D" id="3.80.10.10">
    <property type="entry name" value="Ribonuclease Inhibitor"/>
    <property type="match status" value="4"/>
</dbReference>
<reference evidence="4 5" key="1">
    <citation type="journal article" date="2018" name="Elife">
        <title>Firefly genomes illuminate parallel origins of bioluminescence in beetles.</title>
        <authorList>
            <person name="Fallon T.R."/>
            <person name="Lower S.E."/>
            <person name="Chang C.H."/>
            <person name="Bessho-Uehara M."/>
            <person name="Martin G.J."/>
            <person name="Bewick A.J."/>
            <person name="Behringer M."/>
            <person name="Debat H.J."/>
            <person name="Wong I."/>
            <person name="Day J.C."/>
            <person name="Suvorov A."/>
            <person name="Silva C.J."/>
            <person name="Stanger-Hall K.F."/>
            <person name="Hall D.W."/>
            <person name="Schmitz R.J."/>
            <person name="Nelson D.R."/>
            <person name="Lewis S.M."/>
            <person name="Shigenobu S."/>
            <person name="Bybee S.M."/>
            <person name="Larracuente A.M."/>
            <person name="Oba Y."/>
            <person name="Weng J.K."/>
        </authorList>
    </citation>
    <scope>NUCLEOTIDE SEQUENCE [LARGE SCALE GENOMIC DNA]</scope>
    <source>
        <strain evidence="4">1611_PpyrPB1</strain>
        <tissue evidence="4">Whole body</tissue>
    </source>
</reference>
<dbReference type="GO" id="GO:0005737">
    <property type="term" value="C:cytoplasm"/>
    <property type="evidence" value="ECO:0007669"/>
    <property type="project" value="TreeGrafter"/>
</dbReference>
<dbReference type="InterPro" id="IPR050216">
    <property type="entry name" value="LRR_domain-containing"/>
</dbReference>
<dbReference type="InterPro" id="IPR055414">
    <property type="entry name" value="LRR_R13L4/SHOC2-like"/>
</dbReference>
<accession>A0A5N4AC60</accession>
<feature type="domain" description="Disease resistance R13L4/SHOC-2-like LRR" evidence="3">
    <location>
        <begin position="469"/>
        <end position="576"/>
    </location>
</feature>
<keyword evidence="5" id="KW-1185">Reference proteome</keyword>
<dbReference type="Pfam" id="PF13855">
    <property type="entry name" value="LRR_8"/>
    <property type="match status" value="3"/>
</dbReference>
<dbReference type="FunFam" id="3.80.10.10:FF:000193">
    <property type="entry name" value="Leucine-rich repeat-containing protein 40"/>
    <property type="match status" value="1"/>
</dbReference>
<dbReference type="InterPro" id="IPR032675">
    <property type="entry name" value="LRR_dom_sf"/>
</dbReference>
<dbReference type="EMBL" id="VVIM01000008">
    <property type="protein sequence ID" value="KAB0794879.1"/>
    <property type="molecule type" value="Genomic_DNA"/>
</dbReference>
<dbReference type="FunCoup" id="A0A5N4AC60">
    <property type="interactions" value="972"/>
</dbReference>
<protein>
    <recommendedName>
        <fullName evidence="3">Disease resistance R13L4/SHOC-2-like LRR domain-containing protein</fullName>
    </recommendedName>
</protein>
<proteinExistence type="predicted"/>
<evidence type="ECO:0000259" key="3">
    <source>
        <dbReference type="Pfam" id="PF23598"/>
    </source>
</evidence>
<dbReference type="InParanoid" id="A0A5N4AC60"/>
<keyword evidence="2" id="KW-0677">Repeat</keyword>
<sequence length="604" mass="68784">MAKQSQVKSKRKLLNPIFHLQTDEEDDNQLSNGMIKIVRRTGQLNLSGRSLATVPNRMFTMYETEVENEVDLSKPSEEPWWSFSPLIYLDLSSNVLQKLPSAIKMFEDLTVLNLQDNCLKELPVEIGNLIKLTKLNLCRNKLTALPKELYKLIELKQLFIAHNNLEVLTDDLGDLIMLEQLDLSYNNLTNLPPGLGFLARLVEINVSYNKLVDLPPEITGLRVLTKLDVTNNNLKLLPNFCDMRRLQLLHAQHNDIEELPDFTGCEGLQQLHLGNNFVKIIDVDFCENMTHLKILDFRDNKIDNLPHEIAMCQNLIRLDLTNNALETLPNSLSLLPHLQNLQVEGNKLKQIRSDVIKGGTARILKHLREKFDEESNSPDYQLKENYPSLNIYTFPDRYVMSHCRSLSLGMQDLNAIPQKVFEDAKTAEVTVVDLCKNKFATVPEGLQLIASQLTELNLSSNLLKAIPEFIADCSKLQYLDVSKNMLSELPCDLGCLKWMREVVIANNRFGRIPECVYEMEGLEILNASDNQILEVNVDGLSKLKKLAVLQLANNSINFVPPELGNLKQLRSLELTGNSFRQPRYSVLEQGTESILAYLRDRIPQ</sequence>
<gene>
    <name evidence="4" type="ORF">PPYR_11718</name>
</gene>
<dbReference type="Pfam" id="PF23598">
    <property type="entry name" value="LRR_14"/>
    <property type="match status" value="1"/>
</dbReference>
<dbReference type="Proteomes" id="UP000327044">
    <property type="component" value="Unassembled WGS sequence"/>
</dbReference>
<organism evidence="4 5">
    <name type="scientific">Photinus pyralis</name>
    <name type="common">Common eastern firefly</name>
    <name type="synonym">Lampyris pyralis</name>
    <dbReference type="NCBI Taxonomy" id="7054"/>
    <lineage>
        <taxon>Eukaryota</taxon>
        <taxon>Metazoa</taxon>
        <taxon>Ecdysozoa</taxon>
        <taxon>Arthropoda</taxon>
        <taxon>Hexapoda</taxon>
        <taxon>Insecta</taxon>
        <taxon>Pterygota</taxon>
        <taxon>Neoptera</taxon>
        <taxon>Endopterygota</taxon>
        <taxon>Coleoptera</taxon>
        <taxon>Polyphaga</taxon>
        <taxon>Elateriformia</taxon>
        <taxon>Elateroidea</taxon>
        <taxon>Lampyridae</taxon>
        <taxon>Lampyrinae</taxon>
        <taxon>Photinus</taxon>
    </lineage>
</organism>
<dbReference type="PANTHER" id="PTHR48051">
    <property type="match status" value="1"/>
</dbReference>
<dbReference type="SMART" id="SM00369">
    <property type="entry name" value="LRR_TYP"/>
    <property type="match status" value="13"/>
</dbReference>
<dbReference type="AlphaFoldDB" id="A0A5N4AC60"/>
<dbReference type="InterPro" id="IPR001611">
    <property type="entry name" value="Leu-rich_rpt"/>
</dbReference>
<dbReference type="PANTHER" id="PTHR48051:SF1">
    <property type="entry name" value="RAS SUPPRESSOR PROTEIN 1"/>
    <property type="match status" value="1"/>
</dbReference>
<dbReference type="SMART" id="SM00364">
    <property type="entry name" value="LRR_BAC"/>
    <property type="match status" value="9"/>
</dbReference>